<gene>
    <name evidence="2" type="ORF">EPI10_007028</name>
</gene>
<dbReference type="SUPFAM" id="SSF56672">
    <property type="entry name" value="DNA/RNA polymerases"/>
    <property type="match status" value="1"/>
</dbReference>
<dbReference type="InterPro" id="IPR021109">
    <property type="entry name" value="Peptidase_aspartic_dom_sf"/>
</dbReference>
<dbReference type="Pfam" id="PF08284">
    <property type="entry name" value="RVP_2"/>
    <property type="match status" value="1"/>
</dbReference>
<evidence type="ECO:0000313" key="2">
    <source>
        <dbReference type="EMBL" id="KAA3484980.1"/>
    </source>
</evidence>
<dbReference type="InterPro" id="IPR000477">
    <property type="entry name" value="RT_dom"/>
</dbReference>
<dbReference type="Gene3D" id="3.10.10.10">
    <property type="entry name" value="HIV Type 1 Reverse Transcriptase, subunit A, domain 1"/>
    <property type="match status" value="2"/>
</dbReference>
<comment type="caution">
    <text evidence="2">The sequence shown here is derived from an EMBL/GenBank/DDBJ whole genome shotgun (WGS) entry which is preliminary data.</text>
</comment>
<dbReference type="InterPro" id="IPR043502">
    <property type="entry name" value="DNA/RNA_pol_sf"/>
</dbReference>
<keyword evidence="2" id="KW-0695">RNA-directed DNA polymerase</keyword>
<dbReference type="Gene3D" id="2.40.70.10">
    <property type="entry name" value="Acid Proteases"/>
    <property type="match status" value="1"/>
</dbReference>
<keyword evidence="2" id="KW-0808">Transferase</keyword>
<dbReference type="Pfam" id="PF00078">
    <property type="entry name" value="RVT_1"/>
    <property type="match status" value="1"/>
</dbReference>
<evidence type="ECO:0000313" key="3">
    <source>
        <dbReference type="Proteomes" id="UP000325315"/>
    </source>
</evidence>
<protein>
    <submittedName>
        <fullName evidence="2">RNA-directed DNA polymerase-like protein</fullName>
    </submittedName>
</protein>
<dbReference type="CDD" id="cd01647">
    <property type="entry name" value="RT_LTR"/>
    <property type="match status" value="1"/>
</dbReference>
<keyword evidence="3" id="KW-1185">Reference proteome</keyword>
<dbReference type="InterPro" id="IPR043128">
    <property type="entry name" value="Rev_trsase/Diguanyl_cyclase"/>
</dbReference>
<dbReference type="InterPro" id="IPR053134">
    <property type="entry name" value="RNA-dir_DNA_polymerase"/>
</dbReference>
<dbReference type="AlphaFoldDB" id="A0A5B6WSW0"/>
<reference evidence="3" key="1">
    <citation type="journal article" date="2019" name="Plant Biotechnol. J.">
        <title>Genome sequencing of the Australian wild diploid species Gossypium australe highlights disease resistance and delayed gland morphogenesis.</title>
        <authorList>
            <person name="Cai Y."/>
            <person name="Cai X."/>
            <person name="Wang Q."/>
            <person name="Wang P."/>
            <person name="Zhang Y."/>
            <person name="Cai C."/>
            <person name="Xu Y."/>
            <person name="Wang K."/>
            <person name="Zhou Z."/>
            <person name="Wang C."/>
            <person name="Geng S."/>
            <person name="Li B."/>
            <person name="Dong Q."/>
            <person name="Hou Y."/>
            <person name="Wang H."/>
            <person name="Ai P."/>
            <person name="Liu Z."/>
            <person name="Yi F."/>
            <person name="Sun M."/>
            <person name="An G."/>
            <person name="Cheng J."/>
            <person name="Zhang Y."/>
            <person name="Shi Q."/>
            <person name="Xie Y."/>
            <person name="Shi X."/>
            <person name="Chang Y."/>
            <person name="Huang F."/>
            <person name="Chen Y."/>
            <person name="Hong S."/>
            <person name="Mi L."/>
            <person name="Sun Q."/>
            <person name="Zhang L."/>
            <person name="Zhou B."/>
            <person name="Peng R."/>
            <person name="Zhang X."/>
            <person name="Liu F."/>
        </authorList>
    </citation>
    <scope>NUCLEOTIDE SEQUENCE [LARGE SCALE GENOMIC DNA]</scope>
    <source>
        <strain evidence="3">cv. PA1801</strain>
    </source>
</reference>
<dbReference type="Gene3D" id="3.30.70.270">
    <property type="match status" value="1"/>
</dbReference>
<name>A0A5B6WSW0_9ROSI</name>
<dbReference type="EMBL" id="SMMG02000002">
    <property type="protein sequence ID" value="KAA3484980.1"/>
    <property type="molecule type" value="Genomic_DNA"/>
</dbReference>
<sequence>MPNLDTSETIGTLTIETESQAQTVGDDALSQAMIRILERVAGAQSESGGRGSVSGNLEILVEDTSSEISVVSLLRREFDLILGMDWLVEHRVGLDYIFKRVTLKVRNGEEVVIVSERQDYLSNVISAMVAEKLELPGLALDREVELKIEILHGTAMVSIAPYRMAPNELKELKVQLQKLLNKGFIRPSVIDELFIQFHGASMFSNINIYSGYHQLKVKESDVHKTALGIRYGNYEFLVMPFGLTNSPAAFMDLMNWMFQPYLDQFIVVFIYDTLVYSKTKVEHDEHLSVYPA</sequence>
<accession>A0A5B6WSW0</accession>
<proteinExistence type="predicted"/>
<dbReference type="GO" id="GO:0003964">
    <property type="term" value="F:RNA-directed DNA polymerase activity"/>
    <property type="evidence" value="ECO:0007669"/>
    <property type="project" value="UniProtKB-KW"/>
</dbReference>
<organism evidence="2 3">
    <name type="scientific">Gossypium australe</name>
    <dbReference type="NCBI Taxonomy" id="47621"/>
    <lineage>
        <taxon>Eukaryota</taxon>
        <taxon>Viridiplantae</taxon>
        <taxon>Streptophyta</taxon>
        <taxon>Embryophyta</taxon>
        <taxon>Tracheophyta</taxon>
        <taxon>Spermatophyta</taxon>
        <taxon>Magnoliopsida</taxon>
        <taxon>eudicotyledons</taxon>
        <taxon>Gunneridae</taxon>
        <taxon>Pentapetalae</taxon>
        <taxon>rosids</taxon>
        <taxon>malvids</taxon>
        <taxon>Malvales</taxon>
        <taxon>Malvaceae</taxon>
        <taxon>Malvoideae</taxon>
        <taxon>Gossypium</taxon>
    </lineage>
</organism>
<keyword evidence="2" id="KW-0548">Nucleotidyltransferase</keyword>
<evidence type="ECO:0000259" key="1">
    <source>
        <dbReference type="Pfam" id="PF00078"/>
    </source>
</evidence>
<dbReference type="PANTHER" id="PTHR24559:SF444">
    <property type="entry name" value="REVERSE TRANSCRIPTASE DOMAIN-CONTAINING PROTEIN"/>
    <property type="match status" value="1"/>
</dbReference>
<feature type="domain" description="Reverse transcriptase" evidence="1">
    <location>
        <begin position="198"/>
        <end position="288"/>
    </location>
</feature>
<dbReference type="PANTHER" id="PTHR24559">
    <property type="entry name" value="TRANSPOSON TY3-I GAG-POL POLYPROTEIN"/>
    <property type="match status" value="1"/>
</dbReference>
<dbReference type="Proteomes" id="UP000325315">
    <property type="component" value="Unassembled WGS sequence"/>
</dbReference>